<reference evidence="2" key="1">
    <citation type="journal article" date="2022" name="Plant J.">
        <title>Strategies of tolerance reflected in two North American maple genomes.</title>
        <authorList>
            <person name="McEvoy S.L."/>
            <person name="Sezen U.U."/>
            <person name="Trouern-Trend A."/>
            <person name="McMahon S.M."/>
            <person name="Schaberg P.G."/>
            <person name="Yang J."/>
            <person name="Wegrzyn J.L."/>
            <person name="Swenson N.G."/>
        </authorList>
    </citation>
    <scope>NUCLEOTIDE SEQUENCE</scope>
    <source>
        <strain evidence="2">91603</strain>
    </source>
</reference>
<dbReference type="EMBL" id="JAJSOW010000003">
    <property type="protein sequence ID" value="KAI9194065.1"/>
    <property type="molecule type" value="Genomic_DNA"/>
</dbReference>
<sequence length="345" mass="37467">MGLSPCLAAHLPPSLVLIEWTTSSVTLLYPSFGGPFLIDKTVGDYDCSTGLNFQHPTGLDIHSGSYYYPKIGSDHSLVTGLWLLQLFFFFLFFGERDGDPSQMKEAKAANRGCSSFFSNVIWPDIRANVSPWPYLRLWGYLLRLVISCYCTLGEGWVCRGLGLGEDQVPNGSGPSCIWRFLGGWAPCGPRLSLYRVPEGPGLSSKSGALKAAGPLTDRSFSYLDAASTQVEPFQAATTNASFFPHGLVLPTLVDLVETVKGVLHDPPVLQGDSMKEVEAYTELEKEVEAPTKPVKEMKAPTKPGVSRVEETLVDPGVTRTKGVEDTSIEGVSQETKGEMDASFIA</sequence>
<gene>
    <name evidence="2" type="ORF">LWI28_002840</name>
</gene>
<feature type="region of interest" description="Disordered" evidence="1">
    <location>
        <begin position="296"/>
        <end position="345"/>
    </location>
</feature>
<evidence type="ECO:0000313" key="2">
    <source>
        <dbReference type="EMBL" id="KAI9194065.1"/>
    </source>
</evidence>
<keyword evidence="3" id="KW-1185">Reference proteome</keyword>
<comment type="caution">
    <text evidence="2">The sequence shown here is derived from an EMBL/GenBank/DDBJ whole genome shotgun (WGS) entry which is preliminary data.</text>
</comment>
<evidence type="ECO:0000256" key="1">
    <source>
        <dbReference type="SAM" id="MobiDB-lite"/>
    </source>
</evidence>
<reference evidence="2" key="2">
    <citation type="submission" date="2023-02" db="EMBL/GenBank/DDBJ databases">
        <authorList>
            <person name="Swenson N.G."/>
            <person name="Wegrzyn J.L."/>
            <person name="Mcevoy S.L."/>
        </authorList>
    </citation>
    <scope>NUCLEOTIDE SEQUENCE</scope>
    <source>
        <strain evidence="2">91603</strain>
        <tissue evidence="2">Leaf</tissue>
    </source>
</reference>
<name>A0AAD5NZ68_ACENE</name>
<proteinExistence type="predicted"/>
<accession>A0AAD5NZ68</accession>
<dbReference type="AlphaFoldDB" id="A0AAD5NZ68"/>
<dbReference type="Proteomes" id="UP001064489">
    <property type="component" value="Chromosome 1"/>
</dbReference>
<organism evidence="2 3">
    <name type="scientific">Acer negundo</name>
    <name type="common">Box elder</name>
    <dbReference type="NCBI Taxonomy" id="4023"/>
    <lineage>
        <taxon>Eukaryota</taxon>
        <taxon>Viridiplantae</taxon>
        <taxon>Streptophyta</taxon>
        <taxon>Embryophyta</taxon>
        <taxon>Tracheophyta</taxon>
        <taxon>Spermatophyta</taxon>
        <taxon>Magnoliopsida</taxon>
        <taxon>eudicotyledons</taxon>
        <taxon>Gunneridae</taxon>
        <taxon>Pentapetalae</taxon>
        <taxon>rosids</taxon>
        <taxon>malvids</taxon>
        <taxon>Sapindales</taxon>
        <taxon>Sapindaceae</taxon>
        <taxon>Hippocastanoideae</taxon>
        <taxon>Acereae</taxon>
        <taxon>Acer</taxon>
    </lineage>
</organism>
<evidence type="ECO:0000313" key="3">
    <source>
        <dbReference type="Proteomes" id="UP001064489"/>
    </source>
</evidence>
<protein>
    <submittedName>
        <fullName evidence="2">Uncharacterized protein</fullName>
    </submittedName>
</protein>